<keyword evidence="8" id="KW-0442">Lipid degradation</keyword>
<dbReference type="InterPro" id="IPR001736">
    <property type="entry name" value="PLipase_D/transphosphatidylase"/>
</dbReference>
<dbReference type="Gene3D" id="2.60.40.150">
    <property type="entry name" value="C2 domain"/>
    <property type="match status" value="1"/>
</dbReference>
<keyword evidence="13" id="KW-1185">Reference proteome</keyword>
<proteinExistence type="inferred from homology"/>
<dbReference type="GO" id="GO:0009395">
    <property type="term" value="P:phospholipid catabolic process"/>
    <property type="evidence" value="ECO:0007669"/>
    <property type="project" value="TreeGrafter"/>
</dbReference>
<protein>
    <recommendedName>
        <fullName evidence="4">phospholipase D</fullName>
        <ecNumber evidence="4">3.1.4.4</ecNumber>
    </recommendedName>
</protein>
<keyword evidence="9" id="KW-0443">Lipid metabolism</keyword>
<dbReference type="SMART" id="SM00239">
    <property type="entry name" value="C2"/>
    <property type="match status" value="1"/>
</dbReference>
<dbReference type="CDD" id="cd04015">
    <property type="entry name" value="C2_plant_PLD"/>
    <property type="match status" value="1"/>
</dbReference>
<dbReference type="OMA" id="QIQFTSC"/>
<dbReference type="PROSITE" id="PS50035">
    <property type="entry name" value="PLD"/>
    <property type="match status" value="1"/>
</dbReference>
<keyword evidence="6" id="KW-0677">Repeat</keyword>
<dbReference type="Pfam" id="PF00614">
    <property type="entry name" value="PLDc"/>
    <property type="match status" value="1"/>
</dbReference>
<dbReference type="SUPFAM" id="SSF49562">
    <property type="entry name" value="C2 domain (Calcium/lipid-binding domain, CaLB)"/>
    <property type="match status" value="1"/>
</dbReference>
<evidence type="ECO:0000313" key="12">
    <source>
        <dbReference type="EMBL" id="KAH9320649.1"/>
    </source>
</evidence>
<dbReference type="GO" id="GO:0005886">
    <property type="term" value="C:plasma membrane"/>
    <property type="evidence" value="ECO:0007669"/>
    <property type="project" value="TreeGrafter"/>
</dbReference>
<feature type="domain" description="PLD phosphodiesterase" evidence="11">
    <location>
        <begin position="354"/>
        <end position="389"/>
    </location>
</feature>
<dbReference type="SUPFAM" id="SSF56024">
    <property type="entry name" value="Phospholipase D/nuclease"/>
    <property type="match status" value="2"/>
</dbReference>
<evidence type="ECO:0000256" key="2">
    <source>
        <dbReference type="ARBA" id="ARBA00001913"/>
    </source>
</evidence>
<accession>A0AA38GCF6</accession>
<feature type="non-terminal residue" evidence="12">
    <location>
        <position position="1"/>
    </location>
</feature>
<gene>
    <name evidence="12" type="ORF">KI387_015288</name>
</gene>
<name>A0AA38GCF6_TAXCH</name>
<evidence type="ECO:0000256" key="4">
    <source>
        <dbReference type="ARBA" id="ARBA00012027"/>
    </source>
</evidence>
<evidence type="ECO:0000256" key="7">
    <source>
        <dbReference type="ARBA" id="ARBA00022801"/>
    </source>
</evidence>
<comment type="similarity">
    <text evidence="3">Belongs to the phospholipase D family. C2-PLD subfamily.</text>
</comment>
<evidence type="ECO:0000256" key="1">
    <source>
        <dbReference type="ARBA" id="ARBA00000798"/>
    </source>
</evidence>
<evidence type="ECO:0000259" key="11">
    <source>
        <dbReference type="PROSITE" id="PS50035"/>
    </source>
</evidence>
<dbReference type="Proteomes" id="UP000824469">
    <property type="component" value="Unassembled WGS sequence"/>
</dbReference>
<dbReference type="PROSITE" id="PS50004">
    <property type="entry name" value="C2"/>
    <property type="match status" value="1"/>
</dbReference>
<dbReference type="PANTHER" id="PTHR18896:SF60">
    <property type="entry name" value="PHOSPHOLIPASE D"/>
    <property type="match status" value="1"/>
</dbReference>
<evidence type="ECO:0000256" key="8">
    <source>
        <dbReference type="ARBA" id="ARBA00022963"/>
    </source>
</evidence>
<organism evidence="12 13">
    <name type="scientific">Taxus chinensis</name>
    <name type="common">Chinese yew</name>
    <name type="synonym">Taxus wallichiana var. chinensis</name>
    <dbReference type="NCBI Taxonomy" id="29808"/>
    <lineage>
        <taxon>Eukaryota</taxon>
        <taxon>Viridiplantae</taxon>
        <taxon>Streptophyta</taxon>
        <taxon>Embryophyta</taxon>
        <taxon>Tracheophyta</taxon>
        <taxon>Spermatophyta</taxon>
        <taxon>Pinopsida</taxon>
        <taxon>Pinidae</taxon>
        <taxon>Conifers II</taxon>
        <taxon>Cupressales</taxon>
        <taxon>Taxaceae</taxon>
        <taxon>Taxus</taxon>
    </lineage>
</organism>
<comment type="caution">
    <text evidence="12">The sequence shown here is derived from an EMBL/GenBank/DDBJ whole genome shotgun (WGS) entry which is preliminary data.</text>
</comment>
<dbReference type="AlphaFoldDB" id="A0AA38GCF6"/>
<comment type="cofactor">
    <cofactor evidence="2">
        <name>Ca(2+)</name>
        <dbReference type="ChEBI" id="CHEBI:29108"/>
    </cofactor>
</comment>
<dbReference type="InterPro" id="IPR035892">
    <property type="entry name" value="C2_domain_sf"/>
</dbReference>
<dbReference type="GO" id="GO:0004630">
    <property type="term" value="F:phospholipase D activity"/>
    <property type="evidence" value="ECO:0007669"/>
    <property type="project" value="UniProtKB-EC"/>
</dbReference>
<dbReference type="SMART" id="SM00155">
    <property type="entry name" value="PLDc"/>
    <property type="match status" value="1"/>
</dbReference>
<keyword evidence="5" id="KW-0479">Metal-binding</keyword>
<dbReference type="InterPro" id="IPR000008">
    <property type="entry name" value="C2_dom"/>
</dbReference>
<dbReference type="FunFam" id="3.30.870.10:FF:000025">
    <property type="entry name" value="Phospholipase D delta"/>
    <property type="match status" value="1"/>
</dbReference>
<evidence type="ECO:0000256" key="3">
    <source>
        <dbReference type="ARBA" id="ARBA00010683"/>
    </source>
</evidence>
<dbReference type="EMBL" id="JAHRHJ020000003">
    <property type="protein sequence ID" value="KAH9320649.1"/>
    <property type="molecule type" value="Genomic_DNA"/>
</dbReference>
<evidence type="ECO:0000256" key="6">
    <source>
        <dbReference type="ARBA" id="ARBA00022737"/>
    </source>
</evidence>
<dbReference type="PANTHER" id="PTHR18896">
    <property type="entry name" value="PHOSPHOLIPASE D"/>
    <property type="match status" value="1"/>
</dbReference>
<dbReference type="EC" id="3.1.4.4" evidence="4"/>
<evidence type="ECO:0000256" key="9">
    <source>
        <dbReference type="ARBA" id="ARBA00023098"/>
    </source>
</evidence>
<feature type="domain" description="C2" evidence="10">
    <location>
        <begin position="1"/>
        <end position="149"/>
    </location>
</feature>
<evidence type="ECO:0000313" key="13">
    <source>
        <dbReference type="Proteomes" id="UP000824469"/>
    </source>
</evidence>
<evidence type="ECO:0000259" key="10">
    <source>
        <dbReference type="PROSITE" id="PS50004"/>
    </source>
</evidence>
<comment type="catalytic activity">
    <reaction evidence="1">
        <text>a 1,2-diacyl-sn-glycero-3-phosphocholine + H2O = a 1,2-diacyl-sn-glycero-3-phosphate + choline + H(+)</text>
        <dbReference type="Rhea" id="RHEA:14445"/>
        <dbReference type="ChEBI" id="CHEBI:15354"/>
        <dbReference type="ChEBI" id="CHEBI:15377"/>
        <dbReference type="ChEBI" id="CHEBI:15378"/>
        <dbReference type="ChEBI" id="CHEBI:57643"/>
        <dbReference type="ChEBI" id="CHEBI:58608"/>
        <dbReference type="EC" id="3.1.4.4"/>
    </reaction>
</comment>
<dbReference type="Gene3D" id="3.30.870.10">
    <property type="entry name" value="Endonuclease Chain A"/>
    <property type="match status" value="2"/>
</dbReference>
<dbReference type="InterPro" id="IPR015679">
    <property type="entry name" value="PLipase_D_fam"/>
</dbReference>
<dbReference type="Pfam" id="PF00168">
    <property type="entry name" value="C2"/>
    <property type="match status" value="1"/>
</dbReference>
<dbReference type="GO" id="GO:0046872">
    <property type="term" value="F:metal ion binding"/>
    <property type="evidence" value="ECO:0007669"/>
    <property type="project" value="UniProtKB-KW"/>
</dbReference>
<evidence type="ECO:0000256" key="5">
    <source>
        <dbReference type="ARBA" id="ARBA00022723"/>
    </source>
</evidence>
<reference evidence="12 13" key="1">
    <citation type="journal article" date="2021" name="Nat. Plants">
        <title>The Taxus genome provides insights into paclitaxel biosynthesis.</title>
        <authorList>
            <person name="Xiong X."/>
            <person name="Gou J."/>
            <person name="Liao Q."/>
            <person name="Li Y."/>
            <person name="Zhou Q."/>
            <person name="Bi G."/>
            <person name="Li C."/>
            <person name="Du R."/>
            <person name="Wang X."/>
            <person name="Sun T."/>
            <person name="Guo L."/>
            <person name="Liang H."/>
            <person name="Lu P."/>
            <person name="Wu Y."/>
            <person name="Zhang Z."/>
            <person name="Ro D.K."/>
            <person name="Shang Y."/>
            <person name="Huang S."/>
            <person name="Yan J."/>
        </authorList>
    </citation>
    <scope>NUCLEOTIDE SEQUENCE [LARGE SCALE GENOMIC DNA]</scope>
    <source>
        <strain evidence="12">Ta-2019</strain>
    </source>
</reference>
<sequence length="592" mass="67062">MRGDDLLRAHNESANAVILHGSLNVSIFEARALPNMDLSSERLRQFFSVFSACRAPFRKSKHQCERQKIITSDPYVSVNLADAKVAQTRIIKNSQHPIWNEHFTIQVAHLVAEVCFVVKDDDLMGADLIGTVAVSAQRVFRGEKIEDWFPVLGANGQPPKPDAALRISMEFTPAETNPLYQFGVGSGPNYHGVPHTYFPLRKGGMITLYQDAHGEDNPFLNIRLEDGSLFERKKCWEDICHAILEAHHLVYIAGWSIYTKIKLIREPTRPLPLGGDLTLGDLLKFKSQEGVRVLLLIWDDKTSHDNIFIKTEGLMQTHDEETRKFFKHSSVHCVLSPRYGSSKLSWFRQRVVGTFYTHHQKLVISDAQAGGNDRRLISFIGGLDICDGRYDTPRHPLFRSLKTAHKDDYHNPTFAGIVDAGGPREPWHDMHCKIEGPAAYDVLTNFEQRWRKATKWHDIDGDDPESWHVQVFRSIDSGSVKGFPKSAIEAESQNLVCGKSLVIDISIHTAYVKAIRSAQHFVYIENQYFIGSSYNWPSYKNAGANNMIPMELALKIASKIQKNERFAVYIVIPMWPEGVPTGAAVQEILFWQ</sequence>
<keyword evidence="7" id="KW-0378">Hydrolase</keyword>